<dbReference type="FunFam" id="3.40.50.720:FF:000084">
    <property type="entry name" value="Short-chain dehydrogenase reductase"/>
    <property type="match status" value="1"/>
</dbReference>
<comment type="similarity">
    <text evidence="1 4">Belongs to the short-chain dehydrogenases/reductases (SDR) family.</text>
</comment>
<proteinExistence type="inferred from homology"/>
<protein>
    <submittedName>
        <fullName evidence="6">Short-chain dehydrogenase/reductase SDR, NAD(P)-binding domain superfamily</fullName>
    </submittedName>
</protein>
<evidence type="ECO:0000256" key="1">
    <source>
        <dbReference type="ARBA" id="ARBA00006484"/>
    </source>
</evidence>
<dbReference type="EMBL" id="CP099423">
    <property type="protein sequence ID" value="USW54579.1"/>
    <property type="molecule type" value="Genomic_DNA"/>
</dbReference>
<dbReference type="PRINTS" id="PR00081">
    <property type="entry name" value="GDHRDH"/>
</dbReference>
<dbReference type="GO" id="GO:0016491">
    <property type="term" value="F:oxidoreductase activity"/>
    <property type="evidence" value="ECO:0007669"/>
    <property type="project" value="UniProtKB-KW"/>
</dbReference>
<keyword evidence="7" id="KW-1185">Reference proteome</keyword>
<feature type="region of interest" description="Disordered" evidence="5">
    <location>
        <begin position="234"/>
        <end position="265"/>
    </location>
</feature>
<dbReference type="SUPFAM" id="SSF51735">
    <property type="entry name" value="NAD(P)-binding Rossmann-fold domains"/>
    <property type="match status" value="1"/>
</dbReference>
<dbReference type="Gene3D" id="3.40.50.720">
    <property type="entry name" value="NAD(P)-binding Rossmann-like Domain"/>
    <property type="match status" value="1"/>
</dbReference>
<evidence type="ECO:0000313" key="7">
    <source>
        <dbReference type="Proteomes" id="UP001056384"/>
    </source>
</evidence>
<evidence type="ECO:0000256" key="5">
    <source>
        <dbReference type="SAM" id="MobiDB-lite"/>
    </source>
</evidence>
<evidence type="ECO:0000256" key="2">
    <source>
        <dbReference type="ARBA" id="ARBA00022857"/>
    </source>
</evidence>
<dbReference type="PANTHER" id="PTHR43618">
    <property type="entry name" value="7-ALPHA-HYDROXYSTEROID DEHYDROGENASE"/>
    <property type="match status" value="1"/>
</dbReference>
<dbReference type="AlphaFoldDB" id="A0A9Q9ATR5"/>
<name>A0A9Q9ATR5_9PEZI</name>
<gene>
    <name evidence="6" type="ORF">Slin15195_G078980</name>
</gene>
<dbReference type="InterPro" id="IPR002347">
    <property type="entry name" value="SDR_fam"/>
</dbReference>
<organism evidence="6 7">
    <name type="scientific">Septoria linicola</name>
    <dbReference type="NCBI Taxonomy" id="215465"/>
    <lineage>
        <taxon>Eukaryota</taxon>
        <taxon>Fungi</taxon>
        <taxon>Dikarya</taxon>
        <taxon>Ascomycota</taxon>
        <taxon>Pezizomycotina</taxon>
        <taxon>Dothideomycetes</taxon>
        <taxon>Dothideomycetidae</taxon>
        <taxon>Mycosphaerellales</taxon>
        <taxon>Mycosphaerellaceae</taxon>
        <taxon>Septoria</taxon>
    </lineage>
</organism>
<dbReference type="Pfam" id="PF00106">
    <property type="entry name" value="adh_short"/>
    <property type="match status" value="1"/>
</dbReference>
<evidence type="ECO:0000313" key="6">
    <source>
        <dbReference type="EMBL" id="USW54579.1"/>
    </source>
</evidence>
<dbReference type="PANTHER" id="PTHR43618:SF4">
    <property type="entry name" value="SHORT CHAIN DEHYDROGENASE_REDUCTASE FAMILY (AFU_ORTHOLOGUE AFUA_7G04540)"/>
    <property type="match status" value="1"/>
</dbReference>
<reference evidence="6" key="1">
    <citation type="submission" date="2022-06" db="EMBL/GenBank/DDBJ databases">
        <title>Complete genome sequences of two strains of the flax pathogen Septoria linicola.</title>
        <authorList>
            <person name="Lapalu N."/>
            <person name="Simon A."/>
            <person name="Demenou B."/>
            <person name="Paumier D."/>
            <person name="Guillot M.-P."/>
            <person name="Gout L."/>
            <person name="Valade R."/>
        </authorList>
    </citation>
    <scope>NUCLEOTIDE SEQUENCE</scope>
    <source>
        <strain evidence="6">SE15195</strain>
    </source>
</reference>
<sequence length="299" mass="32703">MASDNARRHNNEEFKLANVFDVKGKVALITGGGSGIGLMATQALAINGAKVYIVGRTEEKLETVAKTYSEGIEGQIIPLTADISSKDSIKKLYEEFSQKESHLDILFNNAGISTATFKTEAKSAEEMKQNLFDNEDATFEDWEKVYRTNVGQLYFMSVAFCPLLQKATEKTYGWSSTIINTSSMSGEVKTTQHHPQYNASKAAATHLTRMLANEFQENGLKVRVNSISPGVFPSEMTAGESASNQKSHVPKEKYESKAAAQRPGKDRDMAGAVLFAATNQYWNGQNVTVDGGYELVAGL</sequence>
<keyword evidence="2" id="KW-0521">NADP</keyword>
<evidence type="ECO:0000256" key="3">
    <source>
        <dbReference type="ARBA" id="ARBA00023002"/>
    </source>
</evidence>
<accession>A0A9Q9ATR5</accession>
<keyword evidence="3" id="KW-0560">Oxidoreductase</keyword>
<dbReference type="InterPro" id="IPR036291">
    <property type="entry name" value="NAD(P)-bd_dom_sf"/>
</dbReference>
<dbReference type="CDD" id="cd05233">
    <property type="entry name" value="SDR_c"/>
    <property type="match status" value="1"/>
</dbReference>
<dbReference type="OrthoDB" id="3819888at2759"/>
<dbReference type="InterPro" id="IPR052178">
    <property type="entry name" value="Sec_Metab_Biosynth_SDR"/>
</dbReference>
<dbReference type="Proteomes" id="UP001056384">
    <property type="component" value="Chromosome 6"/>
</dbReference>
<evidence type="ECO:0000256" key="4">
    <source>
        <dbReference type="RuleBase" id="RU000363"/>
    </source>
</evidence>
<dbReference type="PRINTS" id="PR00080">
    <property type="entry name" value="SDRFAMILY"/>
</dbReference>